<organism evidence="1 2">
    <name type="scientific">Roseofilum acuticapitatum BLCC-M154</name>
    <dbReference type="NCBI Taxonomy" id="3022444"/>
    <lineage>
        <taxon>Bacteria</taxon>
        <taxon>Bacillati</taxon>
        <taxon>Cyanobacteriota</taxon>
        <taxon>Cyanophyceae</taxon>
        <taxon>Desertifilales</taxon>
        <taxon>Desertifilaceae</taxon>
        <taxon>Roseofilum</taxon>
        <taxon>Roseofilum acuticapitatum</taxon>
    </lineage>
</organism>
<name>A0ABT7ANF9_9CYAN</name>
<dbReference type="CDD" id="cd22366">
    <property type="entry name" value="XisH-like"/>
    <property type="match status" value="1"/>
</dbReference>
<sequence>MSAKDRFHDVVRVGLEKEGWTITADPLSLKFGDSQIYIDLGAERILAAQKGEEKIAVEIKTFASDSLMFGFHLAIGQFINYQVALENLEPSRSLYLAVPQEIYETFFQSLLPQSVIQKHQIKLLIYDPPNEVIVTWIT</sequence>
<dbReference type="EMBL" id="JAQOSP010000019">
    <property type="protein sequence ID" value="MDJ1168429.1"/>
    <property type="molecule type" value="Genomic_DNA"/>
</dbReference>
<dbReference type="Pfam" id="PF08814">
    <property type="entry name" value="XisH"/>
    <property type="match status" value="1"/>
</dbReference>
<keyword evidence="2" id="KW-1185">Reference proteome</keyword>
<dbReference type="InterPro" id="IPR011856">
    <property type="entry name" value="tRNA_endonuc-like_dom_sf"/>
</dbReference>
<accession>A0ABT7ANF9</accession>
<dbReference type="Proteomes" id="UP001235303">
    <property type="component" value="Unassembled WGS sequence"/>
</dbReference>
<evidence type="ECO:0000313" key="2">
    <source>
        <dbReference type="Proteomes" id="UP001235303"/>
    </source>
</evidence>
<evidence type="ECO:0000313" key="1">
    <source>
        <dbReference type="EMBL" id="MDJ1168429.1"/>
    </source>
</evidence>
<protein>
    <submittedName>
        <fullName evidence="1">XisH family protein</fullName>
    </submittedName>
</protein>
<dbReference type="Gene3D" id="3.40.1350.10">
    <property type="match status" value="1"/>
</dbReference>
<reference evidence="1 2" key="1">
    <citation type="submission" date="2023-01" db="EMBL/GenBank/DDBJ databases">
        <title>Novel diversity within Roseofilum (Cyanobacteria; Desertifilaceae) from marine benthic mats with descriptions of four novel species.</title>
        <authorList>
            <person name="Wang Y."/>
            <person name="Berthold D.E."/>
            <person name="Hu J."/>
            <person name="Lefler F.W."/>
            <person name="Laughinghouse H.D. IV."/>
        </authorList>
    </citation>
    <scope>NUCLEOTIDE SEQUENCE [LARGE SCALE GENOMIC DNA]</scope>
    <source>
        <strain evidence="1 2">BLCC-M154</strain>
    </source>
</reference>
<dbReference type="SUPFAM" id="SSF52980">
    <property type="entry name" value="Restriction endonuclease-like"/>
    <property type="match status" value="1"/>
</dbReference>
<dbReference type="InterPro" id="IPR014919">
    <property type="entry name" value="XisH"/>
</dbReference>
<dbReference type="RefSeq" id="WP_283752193.1">
    <property type="nucleotide sequence ID" value="NZ_JAQOSP010000019.1"/>
</dbReference>
<gene>
    <name evidence="1" type="ORF">PMG71_03200</name>
</gene>
<comment type="caution">
    <text evidence="1">The sequence shown here is derived from an EMBL/GenBank/DDBJ whole genome shotgun (WGS) entry which is preliminary data.</text>
</comment>
<dbReference type="InterPro" id="IPR011335">
    <property type="entry name" value="Restrct_endonuc-II-like"/>
</dbReference>
<proteinExistence type="predicted"/>